<gene>
    <name evidence="2" type="ORF">SAMEA4384070_04398</name>
</gene>
<name>A0A240CC69_SERFI</name>
<dbReference type="AlphaFoldDB" id="A0A240CC69"/>
<reference evidence="2 3" key="1">
    <citation type="submission" date="2017-06" db="EMBL/GenBank/DDBJ databases">
        <authorList>
            <consortium name="Pathogen Informatics"/>
        </authorList>
    </citation>
    <scope>NUCLEOTIDE SEQUENCE [LARGE SCALE GENOMIC DNA]</scope>
    <source>
        <strain evidence="2 3">NCTC12148</strain>
    </source>
</reference>
<evidence type="ECO:0000313" key="3">
    <source>
        <dbReference type="Proteomes" id="UP000215134"/>
    </source>
</evidence>
<keyword evidence="3" id="KW-1185">Reference proteome</keyword>
<dbReference type="Pfam" id="PF13924">
    <property type="entry name" value="Lipocalin_5"/>
    <property type="match status" value="1"/>
</dbReference>
<evidence type="ECO:0000259" key="1">
    <source>
        <dbReference type="Pfam" id="PF13924"/>
    </source>
</evidence>
<feature type="domain" description="Lipocalin-like" evidence="1">
    <location>
        <begin position="7"/>
        <end position="142"/>
    </location>
</feature>
<protein>
    <recommendedName>
        <fullName evidence="1">Lipocalin-like domain-containing protein</fullName>
    </recommendedName>
</protein>
<dbReference type="OrthoDB" id="118834at2"/>
<dbReference type="RefSeq" id="WP_061799157.1">
    <property type="nucleotide sequence ID" value="NZ_CABITV010000005.1"/>
</dbReference>
<evidence type="ECO:0000313" key="2">
    <source>
        <dbReference type="EMBL" id="SNW05469.1"/>
    </source>
</evidence>
<dbReference type="Proteomes" id="UP000215134">
    <property type="component" value="Chromosome 1"/>
</dbReference>
<dbReference type="InterPro" id="IPR024311">
    <property type="entry name" value="Lipocalin-like"/>
</dbReference>
<dbReference type="STRING" id="1411141.GCA_001590885_03688"/>
<dbReference type="GeneID" id="75029518"/>
<proteinExistence type="predicted"/>
<sequence>MSINAFIGSWSLVSSVFKGEDGRINYPLGEQVLGRINYEANGTMAAQLYSATRPRFAADDLALGSEREIHAAFINMICYFGRYQVDESDQRVVHQVEGSSFPNWIGSRQVRFYSFIGDRLMLRTVPLQIGNGVQVGELVWQRLGTSS</sequence>
<dbReference type="KEGG" id="sfj:SAMEA4384070_4398"/>
<organism evidence="2 3">
    <name type="scientific">Serratia ficaria</name>
    <dbReference type="NCBI Taxonomy" id="61651"/>
    <lineage>
        <taxon>Bacteria</taxon>
        <taxon>Pseudomonadati</taxon>
        <taxon>Pseudomonadota</taxon>
        <taxon>Gammaproteobacteria</taxon>
        <taxon>Enterobacterales</taxon>
        <taxon>Yersiniaceae</taxon>
        <taxon>Serratia</taxon>
    </lineage>
</organism>
<accession>A0A240CC69</accession>
<dbReference type="EMBL" id="LT906479">
    <property type="protein sequence ID" value="SNW05469.1"/>
    <property type="molecule type" value="Genomic_DNA"/>
</dbReference>